<organism evidence="2 3">
    <name type="scientific">Rahnella laticis</name>
    <dbReference type="NCBI Taxonomy" id="2787622"/>
    <lineage>
        <taxon>Bacteria</taxon>
        <taxon>Pseudomonadati</taxon>
        <taxon>Pseudomonadota</taxon>
        <taxon>Gammaproteobacteria</taxon>
        <taxon>Enterobacterales</taxon>
        <taxon>Yersiniaceae</taxon>
        <taxon>Rahnella</taxon>
    </lineage>
</organism>
<sequence>MDFTLLTDVWKFYLDKTDPIVGLFTLFGALVTAGAMIYAAKAAYAAKDSTEVARRSLEYAQNNTRRDEFTRHFSLLLEQHNAQLEIVQLYLDKPEGLALVKELSGSIDHFTAFNKLRGHSHLSPYMRILYHLLKFIEHNFYIDDSSVIEKKVFSSLVRSLIRNDVLFLIAVNASYVIQDNKENQYAEYQRLLNKFDFFEHALFYDASKGNEIEGEARIKTYYSTALAALISQFNYLLRQDKNLTCSPNKVIFPLPIVIASIFDNPLYEASKACVENFSSGVGEVYLKVKEDYLDNNEKQISIDYRFSNYIGRHYFNPSVEQVIEIIRNSNITQEELDNYPKVNHVYIIAAVERCKKNESMDDYPTYYCKLSNDERSAYLSSGIDFEKDCKEYLNWVKHIENIEGDYYELDVVAEKEKWISFKESILIQRLKE</sequence>
<name>A0ABS0E618_9GAMM</name>
<dbReference type="EMBL" id="JADOBI010000005">
    <property type="protein sequence ID" value="MBF7980491.1"/>
    <property type="molecule type" value="Genomic_DNA"/>
</dbReference>
<dbReference type="RefSeq" id="WP_195814388.1">
    <property type="nucleotide sequence ID" value="NZ_JADOBI010000005.1"/>
</dbReference>
<keyword evidence="3" id="KW-1185">Reference proteome</keyword>
<keyword evidence="1" id="KW-1133">Transmembrane helix</keyword>
<accession>A0ABS0E618</accession>
<evidence type="ECO:0000313" key="3">
    <source>
        <dbReference type="Proteomes" id="UP000636811"/>
    </source>
</evidence>
<dbReference type="Pfam" id="PF16872">
    <property type="entry name" value="putAbiC"/>
    <property type="match status" value="1"/>
</dbReference>
<keyword evidence="1" id="KW-0812">Transmembrane</keyword>
<proteinExistence type="predicted"/>
<dbReference type="Proteomes" id="UP000636811">
    <property type="component" value="Unassembled WGS sequence"/>
</dbReference>
<evidence type="ECO:0000313" key="2">
    <source>
        <dbReference type="EMBL" id="MBF7980491.1"/>
    </source>
</evidence>
<comment type="caution">
    <text evidence="2">The sequence shown here is derived from an EMBL/GenBank/DDBJ whole genome shotgun (WGS) entry which is preliminary data.</text>
</comment>
<gene>
    <name evidence="2" type="ORF">IV433_13845</name>
</gene>
<reference evidence="2 3" key="1">
    <citation type="submission" date="2020-11" db="EMBL/GenBank/DDBJ databases">
        <title>Taxonomic investigation of Rahnella strains.</title>
        <authorList>
            <person name="Lee S.D."/>
        </authorList>
    </citation>
    <scope>NUCLEOTIDE SEQUENCE [LARGE SCALE GENOMIC DNA]</scope>
    <source>
        <strain evidence="2 3">SAP-17</strain>
    </source>
</reference>
<keyword evidence="1" id="KW-0472">Membrane</keyword>
<evidence type="ECO:0000256" key="1">
    <source>
        <dbReference type="SAM" id="Phobius"/>
    </source>
</evidence>
<dbReference type="InterPro" id="IPR031709">
    <property type="entry name" value="PutAbiC"/>
</dbReference>
<protein>
    <submittedName>
        <fullName evidence="2">Uncharacterized protein</fullName>
    </submittedName>
</protein>
<feature type="transmembrane region" description="Helical" evidence="1">
    <location>
        <begin position="20"/>
        <end position="40"/>
    </location>
</feature>